<dbReference type="Pfam" id="PF01569">
    <property type="entry name" value="PAP2"/>
    <property type="match status" value="1"/>
</dbReference>
<dbReference type="SMART" id="SM00014">
    <property type="entry name" value="acidPPc"/>
    <property type="match status" value="1"/>
</dbReference>
<accession>A0A430FL43</accession>
<proteinExistence type="predicted"/>
<organism evidence="3 4">
    <name type="scientific">Bifidobacterium goeldii</name>
    <dbReference type="NCBI Taxonomy" id="2306975"/>
    <lineage>
        <taxon>Bacteria</taxon>
        <taxon>Bacillati</taxon>
        <taxon>Actinomycetota</taxon>
        <taxon>Actinomycetes</taxon>
        <taxon>Bifidobacteriales</taxon>
        <taxon>Bifidobacteriaceae</taxon>
        <taxon>Bifidobacterium</taxon>
    </lineage>
</organism>
<comment type="caution">
    <text evidence="3">The sequence shown here is derived from an EMBL/GenBank/DDBJ whole genome shotgun (WGS) entry which is preliminary data.</text>
</comment>
<dbReference type="InterPro" id="IPR036938">
    <property type="entry name" value="PAP2/HPO_sf"/>
</dbReference>
<keyword evidence="4" id="KW-1185">Reference proteome</keyword>
<keyword evidence="1" id="KW-0472">Membrane</keyword>
<evidence type="ECO:0000313" key="4">
    <source>
        <dbReference type="Proteomes" id="UP000287533"/>
    </source>
</evidence>
<dbReference type="EMBL" id="QXGL01000002">
    <property type="protein sequence ID" value="RSX53614.1"/>
    <property type="molecule type" value="Genomic_DNA"/>
</dbReference>
<dbReference type="CDD" id="cd01610">
    <property type="entry name" value="PAP2_like"/>
    <property type="match status" value="1"/>
</dbReference>
<reference evidence="3 4" key="1">
    <citation type="submission" date="2018-09" db="EMBL/GenBank/DDBJ databases">
        <title>Characterization of the phylogenetic diversity of five novel species belonging to the genus Bifidobacterium.</title>
        <authorList>
            <person name="Lugli G.A."/>
            <person name="Duranti S."/>
            <person name="Milani C."/>
        </authorList>
    </citation>
    <scope>NUCLEOTIDE SEQUENCE [LARGE SCALE GENOMIC DNA]</scope>
    <source>
        <strain evidence="3 4">2034B</strain>
    </source>
</reference>
<feature type="transmembrane region" description="Helical" evidence="1">
    <location>
        <begin position="115"/>
        <end position="134"/>
    </location>
</feature>
<protein>
    <submittedName>
        <fullName evidence="3">PAP2 family protein</fullName>
    </submittedName>
</protein>
<dbReference type="Proteomes" id="UP000287533">
    <property type="component" value="Unassembled WGS sequence"/>
</dbReference>
<sequence>MTDETRSSEPEVRDPQAPANVLAQPASQWTAFGSADADAINAPVVPPASGSRLGDTFSGLEAVSDADDTRGLRALGSLRGATANSLSNDDASDDIERGLARLDPLTVRPRTSSRVLCVILAVMMIALAFGAWWLGVRTEDGQAYEDMVFSGFKASLPGWASVAVTPFLKSIHTALAIPVNLTVVCSVVLAIIAVVVMIVRKRWWLIGQSAVFAVLCFAATFLKEVLPRPFIINTQSQSANSAPSGHTMLAAAAGVLLLAAVPRAWRAVAAIIAAAYAMIIGLSVIAGAWHRPSDVVMGFLLVGAIALLALACTRTSGMDEPGKRASSASVQIVGTVMITAGIICDLYAAYIIWQIEPGLSLSARWASGGAHVSTFCLIAGTAMLTFGVVLAMRQLTASPLTKLGLVGAPPAPPRR</sequence>
<feature type="transmembrane region" description="Helical" evidence="1">
    <location>
        <begin position="203"/>
        <end position="222"/>
    </location>
</feature>
<feature type="domain" description="Phosphatidic acid phosphatase type 2/haloperoxidase" evidence="2">
    <location>
        <begin position="206"/>
        <end position="310"/>
    </location>
</feature>
<keyword evidence="1" id="KW-1133">Transmembrane helix</keyword>
<gene>
    <name evidence="3" type="ORF">D2E25_0937</name>
</gene>
<dbReference type="OrthoDB" id="3240395at2"/>
<dbReference type="RefSeq" id="WP_125980319.1">
    <property type="nucleotide sequence ID" value="NZ_QXGL01000002.1"/>
</dbReference>
<feature type="transmembrane region" description="Helical" evidence="1">
    <location>
        <begin position="175"/>
        <end position="196"/>
    </location>
</feature>
<dbReference type="AlphaFoldDB" id="A0A430FL43"/>
<evidence type="ECO:0000259" key="2">
    <source>
        <dbReference type="SMART" id="SM00014"/>
    </source>
</evidence>
<keyword evidence="1" id="KW-0812">Transmembrane</keyword>
<feature type="transmembrane region" description="Helical" evidence="1">
    <location>
        <begin position="242"/>
        <end position="261"/>
    </location>
</feature>
<name>A0A430FL43_9BIFI</name>
<dbReference type="SUPFAM" id="SSF48317">
    <property type="entry name" value="Acid phosphatase/Vanadium-dependent haloperoxidase"/>
    <property type="match status" value="1"/>
</dbReference>
<evidence type="ECO:0000313" key="3">
    <source>
        <dbReference type="EMBL" id="RSX53614.1"/>
    </source>
</evidence>
<dbReference type="InterPro" id="IPR000326">
    <property type="entry name" value="PAP2/HPO"/>
</dbReference>
<feature type="transmembrane region" description="Helical" evidence="1">
    <location>
        <begin position="268"/>
        <end position="289"/>
    </location>
</feature>
<feature type="transmembrane region" description="Helical" evidence="1">
    <location>
        <begin position="332"/>
        <end position="352"/>
    </location>
</feature>
<feature type="transmembrane region" description="Helical" evidence="1">
    <location>
        <begin position="372"/>
        <end position="392"/>
    </location>
</feature>
<evidence type="ECO:0000256" key="1">
    <source>
        <dbReference type="SAM" id="Phobius"/>
    </source>
</evidence>
<dbReference type="Gene3D" id="1.20.144.10">
    <property type="entry name" value="Phosphatidic acid phosphatase type 2/haloperoxidase"/>
    <property type="match status" value="1"/>
</dbReference>
<feature type="transmembrane region" description="Helical" evidence="1">
    <location>
        <begin position="295"/>
        <end position="312"/>
    </location>
</feature>